<evidence type="ECO:0000256" key="4">
    <source>
        <dbReference type="ARBA" id="ARBA00022525"/>
    </source>
</evidence>
<feature type="domain" description="Dickkopf-related protein 1/2/4 C-terminal subdomain 1" evidence="11">
    <location>
        <begin position="263"/>
        <end position="292"/>
    </location>
</feature>
<keyword evidence="5" id="KW-0879">Wnt signaling pathway</keyword>
<comment type="caution">
    <text evidence="12">The sequence shown here is derived from an EMBL/GenBank/DDBJ whole genome shotgun (WGS) entry which is preliminary data.</text>
</comment>
<dbReference type="GO" id="GO:0005615">
    <property type="term" value="C:extracellular space"/>
    <property type="evidence" value="ECO:0007669"/>
    <property type="project" value="TreeGrafter"/>
</dbReference>
<organism evidence="12 13">
    <name type="scientific">Takifugu flavidus</name>
    <name type="common">sansaifugu</name>
    <dbReference type="NCBI Taxonomy" id="433684"/>
    <lineage>
        <taxon>Eukaryota</taxon>
        <taxon>Metazoa</taxon>
        <taxon>Chordata</taxon>
        <taxon>Craniata</taxon>
        <taxon>Vertebrata</taxon>
        <taxon>Euteleostomi</taxon>
        <taxon>Actinopterygii</taxon>
        <taxon>Neopterygii</taxon>
        <taxon>Teleostei</taxon>
        <taxon>Neoteleostei</taxon>
        <taxon>Acanthomorphata</taxon>
        <taxon>Eupercaria</taxon>
        <taxon>Tetraodontiformes</taxon>
        <taxon>Tetradontoidea</taxon>
        <taxon>Tetraodontidae</taxon>
        <taxon>Takifugu</taxon>
    </lineage>
</organism>
<proteinExistence type="inferred from homology"/>
<accession>A0A5C6PGY4</accession>
<dbReference type="Pfam" id="PF21479">
    <property type="entry name" value="DIKK1-2-4_C-subdom2"/>
    <property type="match status" value="1"/>
</dbReference>
<keyword evidence="4" id="KW-0964">Secreted</keyword>
<evidence type="ECO:0000256" key="3">
    <source>
        <dbReference type="ARBA" id="ARBA00022473"/>
    </source>
</evidence>
<keyword evidence="13" id="KW-1185">Reference proteome</keyword>
<reference evidence="12 13" key="1">
    <citation type="submission" date="2019-04" db="EMBL/GenBank/DDBJ databases">
        <title>Chromosome genome assembly for Takifugu flavidus.</title>
        <authorList>
            <person name="Xiao S."/>
        </authorList>
    </citation>
    <scope>NUCLEOTIDE SEQUENCE [LARGE SCALE GENOMIC DNA]</scope>
    <source>
        <strain evidence="12">HTHZ2018</strain>
        <tissue evidence="12">Muscle</tissue>
    </source>
</reference>
<dbReference type="Proteomes" id="UP000324091">
    <property type="component" value="Chromosome 11"/>
</dbReference>
<dbReference type="InterPro" id="IPR006796">
    <property type="entry name" value="Dickkopf_N"/>
</dbReference>
<name>A0A5C6PGY4_9TELE</name>
<dbReference type="AlphaFoldDB" id="A0A5C6PGY4"/>
<dbReference type="Gene3D" id="2.10.80.10">
    <property type="entry name" value="Lipase, subunit A"/>
    <property type="match status" value="1"/>
</dbReference>
<dbReference type="Pfam" id="PF21481">
    <property type="entry name" value="DIKK1-2-4_C-subdom1"/>
    <property type="match status" value="1"/>
</dbReference>
<sequence length="348" mass="38525">MCRKDGYFRTVGLSLKFHPSAFVVHSEGREDKQVHMYKEIIPGPRVSRLRKHRSKATLWKLRDSGYKADLDLVAFVASQKGFLFLPTLFSTQRTFNMQLPTAHRFFAVYLTLFGYVGEVYAGTVPMNSNAIKNLPADFASKVVDTVSPSPRTSPPGGTGHKSVDALQSSGVCTVDGDCGGDEFCNDAKGACLPCRKSRKRCARDSMCCAGNRCSNGVCQANDIDGADAHISTGWHRHNNTKEHHTKKPPPAQGNQPNAMKGMEGDTCLRSADCSEGLCCARHFWSRICKPVLTEGQVCTRHRRKGTHGLELFQRCDCGEGMTCRPERGERDHSVSRTAARNLHTCQRR</sequence>
<feature type="domain" description="Dickkopf N-terminal cysteine-rich" evidence="9">
    <location>
        <begin position="172"/>
        <end position="219"/>
    </location>
</feature>
<evidence type="ECO:0000259" key="9">
    <source>
        <dbReference type="Pfam" id="PF04706"/>
    </source>
</evidence>
<evidence type="ECO:0000313" key="13">
    <source>
        <dbReference type="Proteomes" id="UP000324091"/>
    </source>
</evidence>
<dbReference type="GO" id="GO:0090090">
    <property type="term" value="P:negative regulation of canonical Wnt signaling pathway"/>
    <property type="evidence" value="ECO:0007669"/>
    <property type="project" value="TreeGrafter"/>
</dbReference>
<evidence type="ECO:0000256" key="1">
    <source>
        <dbReference type="ARBA" id="ARBA00004613"/>
    </source>
</evidence>
<dbReference type="PANTHER" id="PTHR12113">
    <property type="entry name" value="DICKKOPF3-LIKE 3"/>
    <property type="match status" value="1"/>
</dbReference>
<keyword evidence="6" id="KW-0732">Signal</keyword>
<evidence type="ECO:0000256" key="7">
    <source>
        <dbReference type="ARBA" id="ARBA00023157"/>
    </source>
</evidence>
<evidence type="ECO:0000256" key="5">
    <source>
        <dbReference type="ARBA" id="ARBA00022687"/>
    </source>
</evidence>
<dbReference type="GO" id="GO:0048019">
    <property type="term" value="F:receptor antagonist activity"/>
    <property type="evidence" value="ECO:0007669"/>
    <property type="project" value="TreeGrafter"/>
</dbReference>
<dbReference type="InterPro" id="IPR047304">
    <property type="entry name" value="Dkk1_Cys2"/>
</dbReference>
<feature type="region of interest" description="Disordered" evidence="8">
    <location>
        <begin position="239"/>
        <end position="261"/>
    </location>
</feature>
<evidence type="ECO:0000256" key="8">
    <source>
        <dbReference type="SAM" id="MobiDB-lite"/>
    </source>
</evidence>
<dbReference type="FunFam" id="2.10.80.10:FF:000001">
    <property type="entry name" value="Dickkopf WNT-signaling pathway inhibitor 2"/>
    <property type="match status" value="1"/>
</dbReference>
<evidence type="ECO:0000256" key="2">
    <source>
        <dbReference type="ARBA" id="ARBA00010842"/>
    </source>
</evidence>
<evidence type="ECO:0000313" key="12">
    <source>
        <dbReference type="EMBL" id="TWW78605.1"/>
    </source>
</evidence>
<gene>
    <name evidence="12" type="ORF">D4764_11G0007260</name>
</gene>
<protein>
    <submittedName>
        <fullName evidence="12">Dickkopf-related protein 1</fullName>
    </submittedName>
</protein>
<dbReference type="Pfam" id="PF04706">
    <property type="entry name" value="Dickkopf_N"/>
    <property type="match status" value="1"/>
</dbReference>
<evidence type="ECO:0000256" key="6">
    <source>
        <dbReference type="ARBA" id="ARBA00022729"/>
    </source>
</evidence>
<evidence type="ECO:0000259" key="10">
    <source>
        <dbReference type="Pfam" id="PF21479"/>
    </source>
</evidence>
<dbReference type="InterPro" id="IPR048500">
    <property type="entry name" value="DIKK1/2/4_C-subdom1"/>
</dbReference>
<dbReference type="GO" id="GO:0039706">
    <property type="term" value="F:co-receptor binding"/>
    <property type="evidence" value="ECO:0007669"/>
    <property type="project" value="TreeGrafter"/>
</dbReference>
<dbReference type="InterPro" id="IPR039863">
    <property type="entry name" value="DKK1-4"/>
</dbReference>
<dbReference type="PANTHER" id="PTHR12113:SF11">
    <property type="entry name" value="DICKKOPF-RELATED PROTEIN 1"/>
    <property type="match status" value="1"/>
</dbReference>
<keyword evidence="3" id="KW-0217">Developmental protein</keyword>
<feature type="domain" description="Dickkopf-related protein 1/2/4 C-terminal subdomain 2" evidence="10">
    <location>
        <begin position="295"/>
        <end position="348"/>
    </location>
</feature>
<dbReference type="InterPro" id="IPR048499">
    <property type="entry name" value="DIKK1/2/4_C-subdom2"/>
</dbReference>
<dbReference type="EMBL" id="RHFK02000003">
    <property type="protein sequence ID" value="TWW78605.1"/>
    <property type="molecule type" value="Genomic_DNA"/>
</dbReference>
<comment type="subcellular location">
    <subcellularLocation>
        <location evidence="1">Secreted</location>
    </subcellularLocation>
</comment>
<dbReference type="CDD" id="cd23272">
    <property type="entry name" value="Dkk1_Cys2"/>
    <property type="match status" value="1"/>
</dbReference>
<dbReference type="GO" id="GO:0016055">
    <property type="term" value="P:Wnt signaling pathway"/>
    <property type="evidence" value="ECO:0007669"/>
    <property type="project" value="UniProtKB-KW"/>
</dbReference>
<evidence type="ECO:0000259" key="11">
    <source>
        <dbReference type="Pfam" id="PF21481"/>
    </source>
</evidence>
<comment type="similarity">
    <text evidence="2">Belongs to the dickkopf family.</text>
</comment>
<keyword evidence="7" id="KW-1015">Disulfide bond</keyword>